<comment type="subcellular location">
    <subcellularLocation>
        <location evidence="1">Membrane</location>
        <topology evidence="1">Multi-pass membrane protein</topology>
    </subcellularLocation>
</comment>
<dbReference type="AlphaFoldDB" id="A0A8R2R6U2"/>
<accession>A0A8R2R6U2</accession>
<evidence type="ECO:0000256" key="1">
    <source>
        <dbReference type="ARBA" id="ARBA00004141"/>
    </source>
</evidence>
<feature type="transmembrane region" description="Helical" evidence="5">
    <location>
        <begin position="52"/>
        <end position="75"/>
    </location>
</feature>
<evidence type="ECO:0000256" key="2">
    <source>
        <dbReference type="ARBA" id="ARBA00022692"/>
    </source>
</evidence>
<keyword evidence="4 5" id="KW-0472">Membrane</keyword>
<dbReference type="PROSITE" id="PS00217">
    <property type="entry name" value="SUGAR_TRANSPORT_2"/>
    <property type="match status" value="1"/>
</dbReference>
<keyword evidence="2 5" id="KW-0812">Transmembrane</keyword>
<keyword evidence="7" id="KW-1185">Reference proteome</keyword>
<sequence length="491" mass="54879">MVYTVNCDRVVITKDVERGSVWRGVVIALIGECEGGKQSHHHHHHHHHHFPALLPVSRSGLVSLIASLGFFTHGIQTANLTSTAHSGHFINTDHVPWSTTALVITAAIAGPVFCFTIDRHGRKMGIFIINLVQGASLIPLFFLNDTSTIILHVIAGMATGGLFTVCPIYIQEISSLKTKGFSMCVTMVMTAAGYMMRLVMNLEERMFFMVALVMFQFILMVFVLESPSYLMMKRKFETASTLIAKLRGLDEDNPNVTKELKYLREESDRARANGRITIRMIYRNKIWWDSIKIGLVLYTTMILCGSIVFLNQSKALIQLKGYDDPQSVLVTSSLLAGSLLTLICVTILDMKYLLSLGYAIMALASGVLAVYNQVDLEVTSYQWLAIASLATLLFGYGMSWVLPIIVLTQTLNFEIKATLLGILFAYFQLIKLAHAYTFPYIEEYVGAYTLFYIFASVNLYGAVYNLFVSPNVNGLNVRQIEKQIKRIPLPA</sequence>
<feature type="transmembrane region" description="Helical" evidence="5">
    <location>
        <begin position="149"/>
        <end position="169"/>
    </location>
</feature>
<proteinExistence type="predicted"/>
<dbReference type="InterPro" id="IPR050549">
    <property type="entry name" value="MFS_Trehalose_Transporter"/>
</dbReference>
<keyword evidence="3 5" id="KW-1133">Transmembrane helix</keyword>
<reference evidence="7" key="1">
    <citation type="journal article" date="2008" name="Insect Biochem. Mol. Biol.">
        <title>The genome of a lepidopteran model insect, the silkworm Bombyx mori.</title>
        <authorList>
            <consortium name="International Silkworm Genome Consortium"/>
        </authorList>
    </citation>
    <scope>NUCLEOTIDE SEQUENCE [LARGE SCALE GENOMIC DNA]</scope>
    <source>
        <strain evidence="7">p50T</strain>
    </source>
</reference>
<feature type="transmembrane region" description="Helical" evidence="5">
    <location>
        <begin position="181"/>
        <end position="200"/>
    </location>
</feature>
<organism evidence="6 7">
    <name type="scientific">Bombyx mori</name>
    <name type="common">Silk moth</name>
    <dbReference type="NCBI Taxonomy" id="7091"/>
    <lineage>
        <taxon>Eukaryota</taxon>
        <taxon>Metazoa</taxon>
        <taxon>Ecdysozoa</taxon>
        <taxon>Arthropoda</taxon>
        <taxon>Hexapoda</taxon>
        <taxon>Insecta</taxon>
        <taxon>Pterygota</taxon>
        <taxon>Neoptera</taxon>
        <taxon>Endopterygota</taxon>
        <taxon>Lepidoptera</taxon>
        <taxon>Glossata</taxon>
        <taxon>Ditrysia</taxon>
        <taxon>Bombycoidea</taxon>
        <taxon>Bombycidae</taxon>
        <taxon>Bombycinae</taxon>
        <taxon>Bombyx</taxon>
    </lineage>
</organism>
<dbReference type="Pfam" id="PF00083">
    <property type="entry name" value="Sugar_tr"/>
    <property type="match status" value="1"/>
</dbReference>
<feature type="transmembrane region" description="Helical" evidence="5">
    <location>
        <begin position="447"/>
        <end position="468"/>
    </location>
</feature>
<dbReference type="InterPro" id="IPR005828">
    <property type="entry name" value="MFS_sugar_transport-like"/>
</dbReference>
<dbReference type="GO" id="GO:0022857">
    <property type="term" value="F:transmembrane transporter activity"/>
    <property type="evidence" value="ECO:0007669"/>
    <property type="project" value="InterPro"/>
</dbReference>
<feature type="transmembrane region" description="Helical" evidence="5">
    <location>
        <begin position="383"/>
        <end position="407"/>
    </location>
</feature>
<dbReference type="EnsemblMetazoa" id="XM_038018138.1">
    <property type="protein sequence ID" value="XP_037874066.1"/>
    <property type="gene ID" value="LOC101743101"/>
</dbReference>
<dbReference type="PANTHER" id="PTHR48021">
    <property type="match status" value="1"/>
</dbReference>
<evidence type="ECO:0000256" key="5">
    <source>
        <dbReference type="SAM" id="Phobius"/>
    </source>
</evidence>
<dbReference type="SUPFAM" id="SSF103473">
    <property type="entry name" value="MFS general substrate transporter"/>
    <property type="match status" value="1"/>
</dbReference>
<evidence type="ECO:0000313" key="6">
    <source>
        <dbReference type="EnsemblMetazoa" id="XP_037874066.1"/>
    </source>
</evidence>
<dbReference type="PANTHER" id="PTHR48021:SF33">
    <property type="entry name" value="AT22075P-RELATED"/>
    <property type="match status" value="1"/>
</dbReference>
<feature type="transmembrane region" description="Helical" evidence="5">
    <location>
        <begin position="353"/>
        <end position="371"/>
    </location>
</feature>
<dbReference type="Gene3D" id="1.20.1250.20">
    <property type="entry name" value="MFS general substrate transporter like domains"/>
    <property type="match status" value="1"/>
</dbReference>
<evidence type="ECO:0000256" key="4">
    <source>
        <dbReference type="ARBA" id="ARBA00023136"/>
    </source>
</evidence>
<dbReference type="InterPro" id="IPR036259">
    <property type="entry name" value="MFS_trans_sf"/>
</dbReference>
<feature type="transmembrane region" description="Helical" evidence="5">
    <location>
        <begin position="95"/>
        <end position="117"/>
    </location>
</feature>
<dbReference type="Proteomes" id="UP000005204">
    <property type="component" value="Unassembled WGS sequence"/>
</dbReference>
<dbReference type="GO" id="GO:0016020">
    <property type="term" value="C:membrane"/>
    <property type="evidence" value="ECO:0007669"/>
    <property type="project" value="UniProtKB-SubCell"/>
</dbReference>
<dbReference type="InterPro" id="IPR005829">
    <property type="entry name" value="Sugar_transporter_CS"/>
</dbReference>
<protein>
    <submittedName>
        <fullName evidence="6">Uncharacterized protein</fullName>
    </submittedName>
</protein>
<name>A0A8R2R6U2_BOMMO</name>
<feature type="transmembrane region" description="Helical" evidence="5">
    <location>
        <begin position="206"/>
        <end position="224"/>
    </location>
</feature>
<feature type="transmembrane region" description="Helical" evidence="5">
    <location>
        <begin position="419"/>
        <end position="441"/>
    </location>
</feature>
<feature type="transmembrane region" description="Helical" evidence="5">
    <location>
        <begin position="329"/>
        <end position="348"/>
    </location>
</feature>
<evidence type="ECO:0000313" key="7">
    <source>
        <dbReference type="Proteomes" id="UP000005204"/>
    </source>
</evidence>
<reference evidence="6" key="2">
    <citation type="submission" date="2022-06" db="UniProtKB">
        <authorList>
            <consortium name="EnsemblMetazoa"/>
        </authorList>
    </citation>
    <scope>IDENTIFICATION</scope>
    <source>
        <strain evidence="6">p50T (Dazao)</strain>
    </source>
</reference>
<feature type="transmembrane region" description="Helical" evidence="5">
    <location>
        <begin position="124"/>
        <end position="143"/>
    </location>
</feature>
<feature type="transmembrane region" description="Helical" evidence="5">
    <location>
        <begin position="286"/>
        <end position="309"/>
    </location>
</feature>
<evidence type="ECO:0000256" key="3">
    <source>
        <dbReference type="ARBA" id="ARBA00022989"/>
    </source>
</evidence>